<dbReference type="GO" id="GO:0019240">
    <property type="term" value="P:citrulline biosynthetic process"/>
    <property type="evidence" value="ECO:0007669"/>
    <property type="project" value="TreeGrafter"/>
</dbReference>
<comment type="catalytic activity">
    <reaction evidence="4">
        <text>carbamoyl phosphate + L-ornithine = L-citrulline + phosphate + H(+)</text>
        <dbReference type="Rhea" id="RHEA:19513"/>
        <dbReference type="ChEBI" id="CHEBI:15378"/>
        <dbReference type="ChEBI" id="CHEBI:43474"/>
        <dbReference type="ChEBI" id="CHEBI:46911"/>
        <dbReference type="ChEBI" id="CHEBI:57743"/>
        <dbReference type="ChEBI" id="CHEBI:58228"/>
        <dbReference type="EC" id="2.1.3.3"/>
    </reaction>
</comment>
<dbReference type="PANTHER" id="PTHR45753:SF3">
    <property type="entry name" value="ORNITHINE TRANSCARBAMYLASE, MITOCHONDRIAL"/>
    <property type="match status" value="1"/>
</dbReference>
<dbReference type="InterPro" id="IPR006131">
    <property type="entry name" value="Asp_carbamoyltransf_Asp/Orn-bd"/>
</dbReference>
<dbReference type="EMBL" id="UINC01029690">
    <property type="protein sequence ID" value="SVB12832.1"/>
    <property type="molecule type" value="Genomic_DNA"/>
</dbReference>
<dbReference type="GO" id="GO:0016597">
    <property type="term" value="F:amino acid binding"/>
    <property type="evidence" value="ECO:0007669"/>
    <property type="project" value="InterPro"/>
</dbReference>
<dbReference type="PANTHER" id="PTHR45753">
    <property type="entry name" value="ORNITHINE CARBAMOYLTRANSFERASE, MITOCHONDRIAL"/>
    <property type="match status" value="1"/>
</dbReference>
<dbReference type="InterPro" id="IPR006130">
    <property type="entry name" value="Asp/Orn_carbamoylTrfase"/>
</dbReference>
<dbReference type="Pfam" id="PF00185">
    <property type="entry name" value="OTCace"/>
    <property type="match status" value="1"/>
</dbReference>
<dbReference type="InterPro" id="IPR036901">
    <property type="entry name" value="Asp/Orn_carbamoylTrfase_sf"/>
</dbReference>
<dbReference type="SUPFAM" id="SSF53671">
    <property type="entry name" value="Aspartate/ornithine carbamoyltransferase"/>
    <property type="match status" value="1"/>
</dbReference>
<dbReference type="PRINTS" id="PR00100">
    <property type="entry name" value="AOTCASE"/>
</dbReference>
<dbReference type="NCBIfam" id="NF001986">
    <property type="entry name" value="PRK00779.1"/>
    <property type="match status" value="1"/>
</dbReference>
<dbReference type="FunFam" id="3.40.50.1370:FF:000008">
    <property type="entry name" value="Ornithine carbamoyltransferase"/>
    <property type="match status" value="1"/>
</dbReference>
<evidence type="ECO:0000256" key="1">
    <source>
        <dbReference type="ARBA" id="ARBA00007805"/>
    </source>
</evidence>
<evidence type="ECO:0000256" key="4">
    <source>
        <dbReference type="ARBA" id="ARBA00048772"/>
    </source>
</evidence>
<comment type="similarity">
    <text evidence="1">Belongs to the aspartate/ornithine carbamoyltransferase superfamily. OTCase family.</text>
</comment>
<feature type="domain" description="Aspartate/ornithine carbamoyltransferase Asp/Orn-binding" evidence="5">
    <location>
        <begin position="139"/>
        <end position="288"/>
    </location>
</feature>
<dbReference type="NCBIfam" id="TIGR00658">
    <property type="entry name" value="orni_carb_tr"/>
    <property type="match status" value="1"/>
</dbReference>
<evidence type="ECO:0000256" key="2">
    <source>
        <dbReference type="ARBA" id="ARBA00013007"/>
    </source>
</evidence>
<protein>
    <recommendedName>
        <fullName evidence="2">ornithine carbamoyltransferase</fullName>
        <ecNumber evidence="2">2.1.3.3</ecNumber>
    </recommendedName>
</protein>
<organism evidence="7">
    <name type="scientific">marine metagenome</name>
    <dbReference type="NCBI Taxonomy" id="408172"/>
    <lineage>
        <taxon>unclassified sequences</taxon>
        <taxon>metagenomes</taxon>
        <taxon>ecological metagenomes</taxon>
    </lineage>
</organism>
<name>A0A382BHS5_9ZZZZ</name>
<evidence type="ECO:0000256" key="3">
    <source>
        <dbReference type="ARBA" id="ARBA00022679"/>
    </source>
</evidence>
<dbReference type="InterPro" id="IPR006132">
    <property type="entry name" value="Asp/Orn_carbamoyltranf_P-bd"/>
</dbReference>
<dbReference type="AlphaFoldDB" id="A0A382BHS5"/>
<dbReference type="InterPro" id="IPR024904">
    <property type="entry name" value="OTCase_ArgI"/>
</dbReference>
<reference evidence="7" key="1">
    <citation type="submission" date="2018-05" db="EMBL/GenBank/DDBJ databases">
        <authorList>
            <person name="Lanie J.A."/>
            <person name="Ng W.-L."/>
            <person name="Kazmierczak K.M."/>
            <person name="Andrzejewski T.M."/>
            <person name="Davidsen T.M."/>
            <person name="Wayne K.J."/>
            <person name="Tettelin H."/>
            <person name="Glass J.I."/>
            <person name="Rusch D."/>
            <person name="Podicherti R."/>
            <person name="Tsui H.-C.T."/>
            <person name="Winkler M.E."/>
        </authorList>
    </citation>
    <scope>NUCLEOTIDE SEQUENCE</scope>
</reference>
<dbReference type="GO" id="GO:0004585">
    <property type="term" value="F:ornithine carbamoyltransferase activity"/>
    <property type="evidence" value="ECO:0007669"/>
    <property type="project" value="UniProtKB-EC"/>
</dbReference>
<evidence type="ECO:0000259" key="5">
    <source>
        <dbReference type="Pfam" id="PF00185"/>
    </source>
</evidence>
<dbReference type="PRINTS" id="PR00102">
    <property type="entry name" value="OTCASE"/>
</dbReference>
<dbReference type="EC" id="2.1.3.3" evidence="2"/>
<sequence>MFEPAVLRHMIKRAADLKRAPESYQGALAGKTLAMIFETPSTRTRISFDVAMNKLGGRSIALSPDELQLGRGESIGDTARVLSRYVDAVLLRTTSHDSLLQLVQHARVPIINGLTDRTHPCQLMADVLTFEEHRGAIAGHRIAWLGDGNNMAATWIQAAALFDFSLRLACPNAYAPDDDILDWARARGADVDVTENICDALSGADCVVTDTWISMSDDAGKQKIEALRPYQVNEGVMAYAAPDAVFLHCLPAKRGLEVTEAVIEGAHSLVFDEAENRLHAQEAILLWCLAGDA</sequence>
<dbReference type="InterPro" id="IPR002292">
    <property type="entry name" value="Orn/put_carbamltrans"/>
</dbReference>
<gene>
    <name evidence="7" type="ORF">METZ01_LOCUS165686</name>
</gene>
<proteinExistence type="inferred from homology"/>
<dbReference type="HAMAP" id="MF_01109">
    <property type="entry name" value="OTCase"/>
    <property type="match status" value="1"/>
</dbReference>
<accession>A0A382BHS5</accession>
<evidence type="ECO:0000259" key="6">
    <source>
        <dbReference type="Pfam" id="PF02729"/>
    </source>
</evidence>
<dbReference type="Gene3D" id="3.40.50.1370">
    <property type="entry name" value="Aspartate/ornithine carbamoyltransferase"/>
    <property type="match status" value="2"/>
</dbReference>
<evidence type="ECO:0000313" key="7">
    <source>
        <dbReference type="EMBL" id="SVB12832.1"/>
    </source>
</evidence>
<dbReference type="GO" id="GO:0042450">
    <property type="term" value="P:L-arginine biosynthetic process via ornithine"/>
    <property type="evidence" value="ECO:0007669"/>
    <property type="project" value="TreeGrafter"/>
</dbReference>
<dbReference type="Pfam" id="PF02729">
    <property type="entry name" value="OTCace_N"/>
    <property type="match status" value="1"/>
</dbReference>
<feature type="domain" description="Aspartate/ornithine carbamoyltransferase carbamoyl-P binding" evidence="6">
    <location>
        <begin position="3"/>
        <end position="132"/>
    </location>
</feature>
<keyword evidence="3" id="KW-0808">Transferase</keyword>